<evidence type="ECO:0000259" key="2">
    <source>
        <dbReference type="PROSITE" id="PS50983"/>
    </source>
</evidence>
<feature type="domain" description="Fe/B12 periplasmic-binding" evidence="2">
    <location>
        <begin position="39"/>
        <end position="293"/>
    </location>
</feature>
<evidence type="ECO:0000313" key="3">
    <source>
        <dbReference type="EMBL" id="SDX65841.1"/>
    </source>
</evidence>
<gene>
    <name evidence="3" type="ORF">SAMN04488001_0126</name>
</gene>
<proteinExistence type="predicted"/>
<dbReference type="Pfam" id="PF01497">
    <property type="entry name" value="Peripla_BP_2"/>
    <property type="match status" value="1"/>
</dbReference>
<dbReference type="Gene3D" id="3.40.50.1980">
    <property type="entry name" value="Nitrogenase molybdenum iron protein domain"/>
    <property type="match status" value="2"/>
</dbReference>
<dbReference type="STRING" id="670155.SAMN04488001_0126"/>
<evidence type="ECO:0000256" key="1">
    <source>
        <dbReference type="SAM" id="SignalP"/>
    </source>
</evidence>
<organism evidence="3 4">
    <name type="scientific">Litoreibacter albidus</name>
    <dbReference type="NCBI Taxonomy" id="670155"/>
    <lineage>
        <taxon>Bacteria</taxon>
        <taxon>Pseudomonadati</taxon>
        <taxon>Pseudomonadota</taxon>
        <taxon>Alphaproteobacteria</taxon>
        <taxon>Rhodobacterales</taxon>
        <taxon>Roseobacteraceae</taxon>
        <taxon>Litoreibacter</taxon>
    </lineage>
</organism>
<keyword evidence="4" id="KW-1185">Reference proteome</keyword>
<feature type="chain" id="PRO_5011484804" evidence="1">
    <location>
        <begin position="32"/>
        <end position="293"/>
    </location>
</feature>
<name>A0A1H3DHI7_9RHOB</name>
<dbReference type="EMBL" id="FNOI01000011">
    <property type="protein sequence ID" value="SDX65841.1"/>
    <property type="molecule type" value="Genomic_DNA"/>
</dbReference>
<dbReference type="PANTHER" id="PTHR30535:SF4">
    <property type="entry name" value="HEMIN-BINDING PERIPLASMIC PROTEIN HMUT"/>
    <property type="match status" value="1"/>
</dbReference>
<dbReference type="CDD" id="cd01149">
    <property type="entry name" value="HutB"/>
    <property type="match status" value="1"/>
</dbReference>
<protein>
    <submittedName>
        <fullName evidence="3">Iron complex transport system substrate-binding protein</fullName>
    </submittedName>
</protein>
<accession>A0A1H3DHI7</accession>
<dbReference type="OrthoDB" id="9797736at2"/>
<dbReference type="PROSITE" id="PS50983">
    <property type="entry name" value="FE_B12_PBP"/>
    <property type="match status" value="1"/>
</dbReference>
<sequence>MRRAFSRRKALPILAFTFATALWGGSAALWAAGENTQPDLLSLGGSVTEIVYALGQQHRLVARDTTSVFPPEAADLPDVGYLRALSAEGVLSVSPALIISEEGAGPPETIELLQTASVPFVTVPETYTAQGVVDKILAVGKALDVEPKAQELAHNVGRKLDAAQHAATQSGIPKRVLFILSTNGGRILASGTGTAADGIIKMAGAVNALVEFEGYKPVTDEAVSAAAPDVILMMDRRGDHATSNEELLALPAITTTPAAKSQSVVRMDGLYLLGFGPRTAQAVTDLNTALYGG</sequence>
<dbReference type="AlphaFoldDB" id="A0A1H3DHI7"/>
<dbReference type="SUPFAM" id="SSF53807">
    <property type="entry name" value="Helical backbone' metal receptor"/>
    <property type="match status" value="1"/>
</dbReference>
<dbReference type="PANTHER" id="PTHR30535">
    <property type="entry name" value="VITAMIN B12-BINDING PROTEIN"/>
    <property type="match status" value="1"/>
</dbReference>
<keyword evidence="1" id="KW-0732">Signal</keyword>
<dbReference type="RefSeq" id="WP_089949010.1">
    <property type="nucleotide sequence ID" value="NZ_FNOI01000011.1"/>
</dbReference>
<dbReference type="Proteomes" id="UP000199441">
    <property type="component" value="Unassembled WGS sequence"/>
</dbReference>
<feature type="signal peptide" evidence="1">
    <location>
        <begin position="1"/>
        <end position="31"/>
    </location>
</feature>
<reference evidence="4" key="1">
    <citation type="submission" date="2016-10" db="EMBL/GenBank/DDBJ databases">
        <authorList>
            <person name="Varghese N."/>
            <person name="Submissions S."/>
        </authorList>
    </citation>
    <scope>NUCLEOTIDE SEQUENCE [LARGE SCALE GENOMIC DNA]</scope>
    <source>
        <strain evidence="4">DSM 26922</strain>
    </source>
</reference>
<evidence type="ECO:0000313" key="4">
    <source>
        <dbReference type="Proteomes" id="UP000199441"/>
    </source>
</evidence>
<dbReference type="InterPro" id="IPR050902">
    <property type="entry name" value="ABC_Transporter_SBP"/>
</dbReference>
<dbReference type="InterPro" id="IPR002491">
    <property type="entry name" value="ABC_transptr_periplasmic_BD"/>
</dbReference>